<dbReference type="SUPFAM" id="SSF56112">
    <property type="entry name" value="Protein kinase-like (PK-like)"/>
    <property type="match status" value="1"/>
</dbReference>
<evidence type="ECO:0000313" key="3">
    <source>
        <dbReference type="EMBL" id="KAK7869205.1"/>
    </source>
</evidence>
<evidence type="ECO:0000259" key="2">
    <source>
        <dbReference type="SMART" id="SM00587"/>
    </source>
</evidence>
<feature type="domain" description="CHK kinase-like" evidence="2">
    <location>
        <begin position="139"/>
        <end position="328"/>
    </location>
</feature>
<dbReference type="EMBL" id="JAZDUA010000078">
    <property type="protein sequence ID" value="KAK7869205.1"/>
    <property type="molecule type" value="Genomic_DNA"/>
</dbReference>
<feature type="region of interest" description="Disordered" evidence="1">
    <location>
        <begin position="1"/>
        <end position="21"/>
    </location>
</feature>
<dbReference type="InterPro" id="IPR011009">
    <property type="entry name" value="Kinase-like_dom_sf"/>
</dbReference>
<dbReference type="PANTHER" id="PTHR11012">
    <property type="entry name" value="PROTEIN KINASE-LIKE DOMAIN-CONTAINING"/>
    <property type="match status" value="1"/>
</dbReference>
<evidence type="ECO:0000256" key="1">
    <source>
        <dbReference type="SAM" id="MobiDB-lite"/>
    </source>
</evidence>
<dbReference type="AlphaFoldDB" id="A0AAN9ZC12"/>
<comment type="caution">
    <text evidence="3">The sequence shown here is derived from an EMBL/GenBank/DDBJ whole genome shotgun (WGS) entry which is preliminary data.</text>
</comment>
<sequence>MVETQQGDERQRDIPPPPSWLDKGLIQQALCNGGEENLQVAALDVTLPIPSGENYSSTIYRAKATLTDGQHRSFIVKGPSPGATLANMSSEGGVFQREAELLGTLIPQMQALLEDAAPGRFPPLAPRCYHHGTSPVEFLVLEDLTPAGFKMANRKRGLGLRHSLLALRTLARFHAASHALLRRQPELAEKLGNTWRAMYNTMETFVKGEMGAAAEACRSWPGCEDYADRLDKFKVVAIDKFTELNDAKPGAFNVITHGDYWVNNMMFRYEEGELKEFRAVDLQMSHAASPAIDLIYFLSSSVSDLIHEHHQDLLLREYHWELKETLELLGLQAPSLEALLSAVDVHGPCSLYGVISRPVLKAEKGLDVSAVYGGDHSCLVPVYELPDVKKWMQRVLREYVRKGWLPA</sequence>
<proteinExistence type="predicted"/>
<accession>A0AAN9ZC12</accession>
<reference evidence="3 4" key="1">
    <citation type="submission" date="2024-03" db="EMBL/GenBank/DDBJ databases">
        <title>The genome assembly and annotation of the cricket Gryllus longicercus Weissman &amp; Gray.</title>
        <authorList>
            <person name="Szrajer S."/>
            <person name="Gray D."/>
            <person name="Ylla G."/>
        </authorList>
    </citation>
    <scope>NUCLEOTIDE SEQUENCE [LARGE SCALE GENOMIC DNA]</scope>
    <source>
        <strain evidence="3">DAG 2021-001</strain>
        <tissue evidence="3">Whole body minus gut</tissue>
    </source>
</reference>
<dbReference type="Pfam" id="PF02958">
    <property type="entry name" value="EcKL"/>
    <property type="match status" value="1"/>
</dbReference>
<dbReference type="Proteomes" id="UP001378592">
    <property type="component" value="Unassembled WGS sequence"/>
</dbReference>
<dbReference type="InterPro" id="IPR015897">
    <property type="entry name" value="CHK_kinase-like"/>
</dbReference>
<dbReference type="SMART" id="SM00587">
    <property type="entry name" value="CHK"/>
    <property type="match status" value="1"/>
</dbReference>
<dbReference type="InterPro" id="IPR004119">
    <property type="entry name" value="EcKL"/>
</dbReference>
<gene>
    <name evidence="3" type="ORF">R5R35_001148</name>
</gene>
<keyword evidence="4" id="KW-1185">Reference proteome</keyword>
<dbReference type="PANTHER" id="PTHR11012:SF56">
    <property type="entry name" value="CHK KINASE-LIKE DOMAIN-CONTAINING PROTEIN-RELATED"/>
    <property type="match status" value="1"/>
</dbReference>
<protein>
    <recommendedName>
        <fullName evidence="2">CHK kinase-like domain-containing protein</fullName>
    </recommendedName>
</protein>
<evidence type="ECO:0000313" key="4">
    <source>
        <dbReference type="Proteomes" id="UP001378592"/>
    </source>
</evidence>
<dbReference type="Gene3D" id="3.90.1200.10">
    <property type="match status" value="1"/>
</dbReference>
<organism evidence="3 4">
    <name type="scientific">Gryllus longicercus</name>
    <dbReference type="NCBI Taxonomy" id="2509291"/>
    <lineage>
        <taxon>Eukaryota</taxon>
        <taxon>Metazoa</taxon>
        <taxon>Ecdysozoa</taxon>
        <taxon>Arthropoda</taxon>
        <taxon>Hexapoda</taxon>
        <taxon>Insecta</taxon>
        <taxon>Pterygota</taxon>
        <taxon>Neoptera</taxon>
        <taxon>Polyneoptera</taxon>
        <taxon>Orthoptera</taxon>
        <taxon>Ensifera</taxon>
        <taxon>Gryllidea</taxon>
        <taxon>Grylloidea</taxon>
        <taxon>Gryllidae</taxon>
        <taxon>Gryllinae</taxon>
        <taxon>Gryllus</taxon>
    </lineage>
</organism>
<name>A0AAN9ZC12_9ORTH</name>